<evidence type="ECO:0000313" key="2">
    <source>
        <dbReference type="EMBL" id="KAK0401550.1"/>
    </source>
</evidence>
<proteinExistence type="predicted"/>
<dbReference type="InterPro" id="IPR019425">
    <property type="entry name" value="7TM_GPCR_serpentine_rcpt_Srt"/>
</dbReference>
<dbReference type="Proteomes" id="UP001175271">
    <property type="component" value="Unassembled WGS sequence"/>
</dbReference>
<keyword evidence="1" id="KW-0472">Membrane</keyword>
<sequence length="321" mass="36435">MESYFFRRSDWEELYNCSYFTTDRWSSFGHQNVALGVYCILFGVIFSTVYVSSLVALVAKNLQTNSCYRIMLVLGHFDVLGLLINSFFNGSFLINGFVFCSSPRLIYIIGCVLDGVWAAEAALSVLLAVNRCADFWRFPWFKALFDGTAINYWLLGVVLYAAYFVVYPSPPVFSSVSLGVWMIDPSVDLDLKGINHESYSNWLLLINNSFVVVALPVLYTALVLSIRFSQTTIGKKKHHMQVAVQALMICMLNFFSAFLYVYMHFLPTHRFLYIVCLVGWQGSSGSGGVIYLIFNKSIRKAVLAPCFRKTTITNNLRWCSN</sequence>
<feature type="transmembrane region" description="Helical" evidence="1">
    <location>
        <begin position="271"/>
        <end position="294"/>
    </location>
</feature>
<reference evidence="2" key="1">
    <citation type="submission" date="2023-06" db="EMBL/GenBank/DDBJ databases">
        <title>Genomic analysis of the entomopathogenic nematode Steinernema hermaphroditum.</title>
        <authorList>
            <person name="Schwarz E.M."/>
            <person name="Heppert J.K."/>
            <person name="Baniya A."/>
            <person name="Schwartz H.T."/>
            <person name="Tan C.-H."/>
            <person name="Antoshechkin I."/>
            <person name="Sternberg P.W."/>
            <person name="Goodrich-Blair H."/>
            <person name="Dillman A.R."/>
        </authorList>
    </citation>
    <scope>NUCLEOTIDE SEQUENCE</scope>
    <source>
        <strain evidence="2">PS9179</strain>
        <tissue evidence="2">Whole animal</tissue>
    </source>
</reference>
<dbReference type="EMBL" id="JAUCMV010000004">
    <property type="protein sequence ID" value="KAK0401550.1"/>
    <property type="molecule type" value="Genomic_DNA"/>
</dbReference>
<feature type="transmembrane region" description="Helical" evidence="1">
    <location>
        <begin position="106"/>
        <end position="129"/>
    </location>
</feature>
<evidence type="ECO:0000256" key="1">
    <source>
        <dbReference type="SAM" id="Phobius"/>
    </source>
</evidence>
<keyword evidence="3" id="KW-1185">Reference proteome</keyword>
<dbReference type="Pfam" id="PF10321">
    <property type="entry name" value="7TM_GPCR_Srt"/>
    <property type="match status" value="1"/>
</dbReference>
<keyword evidence="1" id="KW-0812">Transmembrane</keyword>
<keyword evidence="1" id="KW-1133">Transmembrane helix</keyword>
<dbReference type="PANTHER" id="PTHR23021:SF11">
    <property type="entry name" value="SERPENTINE RECEPTOR, CLASS T"/>
    <property type="match status" value="1"/>
</dbReference>
<name>A0AA39H9F4_9BILA</name>
<feature type="transmembrane region" description="Helical" evidence="1">
    <location>
        <begin position="150"/>
        <end position="167"/>
    </location>
</feature>
<dbReference type="SUPFAM" id="SSF81321">
    <property type="entry name" value="Family A G protein-coupled receptor-like"/>
    <property type="match status" value="1"/>
</dbReference>
<organism evidence="2 3">
    <name type="scientific">Steinernema hermaphroditum</name>
    <dbReference type="NCBI Taxonomy" id="289476"/>
    <lineage>
        <taxon>Eukaryota</taxon>
        <taxon>Metazoa</taxon>
        <taxon>Ecdysozoa</taxon>
        <taxon>Nematoda</taxon>
        <taxon>Chromadorea</taxon>
        <taxon>Rhabditida</taxon>
        <taxon>Tylenchina</taxon>
        <taxon>Panagrolaimomorpha</taxon>
        <taxon>Strongyloidoidea</taxon>
        <taxon>Steinernematidae</taxon>
        <taxon>Steinernema</taxon>
    </lineage>
</organism>
<comment type="caution">
    <text evidence="2">The sequence shown here is derived from an EMBL/GenBank/DDBJ whole genome shotgun (WGS) entry which is preliminary data.</text>
</comment>
<dbReference type="AlphaFoldDB" id="A0AA39H9F4"/>
<feature type="transmembrane region" description="Helical" evidence="1">
    <location>
        <begin position="246"/>
        <end position="265"/>
    </location>
</feature>
<evidence type="ECO:0000313" key="3">
    <source>
        <dbReference type="Proteomes" id="UP001175271"/>
    </source>
</evidence>
<dbReference type="PANTHER" id="PTHR23021">
    <property type="entry name" value="SERPENTINE RECEPTOR, CLASS T"/>
    <property type="match status" value="1"/>
</dbReference>
<gene>
    <name evidence="2" type="ORF">QR680_015849</name>
</gene>
<feature type="transmembrane region" description="Helical" evidence="1">
    <location>
        <begin position="202"/>
        <end position="226"/>
    </location>
</feature>
<feature type="transmembrane region" description="Helical" evidence="1">
    <location>
        <begin position="35"/>
        <end position="58"/>
    </location>
</feature>
<feature type="transmembrane region" description="Helical" evidence="1">
    <location>
        <begin position="70"/>
        <end position="94"/>
    </location>
</feature>
<accession>A0AA39H9F4</accession>
<protein>
    <submittedName>
        <fullName evidence="2">Uncharacterized protein</fullName>
    </submittedName>
</protein>